<sequence>MRNKKIIVPAIALGAIILGTSVYVTGALAFQGPSEERRSEMAQELSDKLGIEKDKVATAMDEIRSERREAREAEVSSKLDEAVADGVITAQQKQQILDKQVELRGQGGKNREEMQQWFEDNGIDSDKIHDYIGFGGGMGRGRGTGRTLSE</sequence>
<accession>A0A1V5SCZ3</accession>
<name>A0A1V5SCZ3_9BACT</name>
<reference evidence="1" key="1">
    <citation type="submission" date="2017-02" db="EMBL/GenBank/DDBJ databases">
        <title>Delving into the versatile metabolic prowess of the omnipresent phylum Bacteroidetes.</title>
        <authorList>
            <person name="Nobu M.K."/>
            <person name="Mei R."/>
            <person name="Narihiro T."/>
            <person name="Kuroda K."/>
            <person name="Liu W.-T."/>
        </authorList>
    </citation>
    <scope>NUCLEOTIDE SEQUENCE</scope>
    <source>
        <strain evidence="1">ADurb.Bin280</strain>
    </source>
</reference>
<dbReference type="EMBL" id="MWBO01000056">
    <property type="protein sequence ID" value="OQA51902.1"/>
    <property type="molecule type" value="Genomic_DNA"/>
</dbReference>
<protein>
    <submittedName>
        <fullName evidence="1">Uncharacterized protein</fullName>
    </submittedName>
</protein>
<gene>
    <name evidence="1" type="ORF">BWY43_00756</name>
</gene>
<dbReference type="Proteomes" id="UP000485367">
    <property type="component" value="Unassembled WGS sequence"/>
</dbReference>
<organism evidence="1">
    <name type="scientific">candidate division WS2 bacterium ADurb.Bin280</name>
    <dbReference type="NCBI Taxonomy" id="1852829"/>
    <lineage>
        <taxon>Bacteria</taxon>
        <taxon>candidate division WS2</taxon>
    </lineage>
</organism>
<dbReference type="AlphaFoldDB" id="A0A1V5SCZ3"/>
<proteinExistence type="predicted"/>
<evidence type="ECO:0000313" key="1">
    <source>
        <dbReference type="EMBL" id="OQA51902.1"/>
    </source>
</evidence>
<comment type="caution">
    <text evidence="1">The sequence shown here is derived from an EMBL/GenBank/DDBJ whole genome shotgun (WGS) entry which is preliminary data.</text>
</comment>